<dbReference type="Pfam" id="PF13602">
    <property type="entry name" value="ADH_zinc_N_2"/>
    <property type="match status" value="1"/>
</dbReference>
<accession>A0ABZ0UMJ4</accession>
<dbReference type="PANTHER" id="PTHR48106:SF18">
    <property type="entry name" value="QUINONE OXIDOREDUCTASE PIG3"/>
    <property type="match status" value="1"/>
</dbReference>
<evidence type="ECO:0000259" key="3">
    <source>
        <dbReference type="SMART" id="SM00829"/>
    </source>
</evidence>
<dbReference type="Gene3D" id="3.40.50.720">
    <property type="entry name" value="NAD(P)-binding Rossmann-like Domain"/>
    <property type="match status" value="1"/>
</dbReference>
<keyword evidence="2" id="KW-0560">Oxidoreductase</keyword>
<evidence type="ECO:0000313" key="5">
    <source>
        <dbReference type="Proteomes" id="UP001327219"/>
    </source>
</evidence>
<keyword evidence="1" id="KW-0521">NADP</keyword>
<name>A0ABZ0UMJ4_9RICK</name>
<dbReference type="SMART" id="SM00829">
    <property type="entry name" value="PKS_ER"/>
    <property type="match status" value="1"/>
</dbReference>
<organism evidence="4 5">
    <name type="scientific">Candidatus Bandiella euplotis</name>
    <dbReference type="NCBI Taxonomy" id="1664265"/>
    <lineage>
        <taxon>Bacteria</taxon>
        <taxon>Pseudomonadati</taxon>
        <taxon>Pseudomonadota</taxon>
        <taxon>Alphaproteobacteria</taxon>
        <taxon>Rickettsiales</taxon>
        <taxon>Candidatus Midichloriaceae</taxon>
        <taxon>Candidatus Bandiella</taxon>
    </lineage>
</organism>
<dbReference type="InterPro" id="IPR011032">
    <property type="entry name" value="GroES-like_sf"/>
</dbReference>
<keyword evidence="5" id="KW-1185">Reference proteome</keyword>
<sequence length="283" mass="30977">MLVKIKVHAIGVNRADILQLQGKYPSPDGNAVPGLEISGIRMDTNQKVCALLTSGGYSEMVEVDERQTFLVDHNIDFVQAAAIPEAIVTTWLNLYQIGGLKPSTSVLIHGGASGIGSFMVQFALCDGKIVYTTAKAVAKLDYLKNYGNCIRSTFDEFKTRIASAEKVDLLIDILGGRYFEDNLSILNEHGRLILFAVMDGKLSTVNAARILMKNLTITGSTLRNKTPDEKASLLDQAVKNLLPYINQGKVTPLISKVFSLKDYKEAHQFIQSGRSIGKVILKT</sequence>
<protein>
    <submittedName>
        <fullName evidence="4">Zinc-binding dehydrogenase</fullName>
    </submittedName>
</protein>
<gene>
    <name evidence="4" type="ORF">Bandiella_01073</name>
</gene>
<evidence type="ECO:0000256" key="2">
    <source>
        <dbReference type="ARBA" id="ARBA00023002"/>
    </source>
</evidence>
<dbReference type="InterPro" id="IPR020843">
    <property type="entry name" value="ER"/>
</dbReference>
<dbReference type="EMBL" id="CP110820">
    <property type="protein sequence ID" value="WPX96937.1"/>
    <property type="molecule type" value="Genomic_DNA"/>
</dbReference>
<feature type="domain" description="Enoyl reductase (ER)" evidence="3">
    <location>
        <begin position="2"/>
        <end position="281"/>
    </location>
</feature>
<evidence type="ECO:0000256" key="1">
    <source>
        <dbReference type="ARBA" id="ARBA00022857"/>
    </source>
</evidence>
<dbReference type="SUPFAM" id="SSF51735">
    <property type="entry name" value="NAD(P)-binding Rossmann-fold domains"/>
    <property type="match status" value="1"/>
</dbReference>
<reference evidence="4 5" key="1">
    <citation type="submission" date="2022-11" db="EMBL/GenBank/DDBJ databases">
        <title>Host association and intracellularity evolved multiple times independently in the Rickettsiales.</title>
        <authorList>
            <person name="Castelli M."/>
            <person name="Nardi T."/>
            <person name="Gammuto L."/>
            <person name="Bellinzona G."/>
            <person name="Sabaneyeva E."/>
            <person name="Potekhin A."/>
            <person name="Serra V."/>
            <person name="Petroni G."/>
            <person name="Sassera D."/>
        </authorList>
    </citation>
    <scope>NUCLEOTIDE SEQUENCE [LARGE SCALE GENOMIC DNA]</scope>
    <source>
        <strain evidence="4 5">NDG2</strain>
    </source>
</reference>
<dbReference type="Proteomes" id="UP001327219">
    <property type="component" value="Chromosome"/>
</dbReference>
<dbReference type="PANTHER" id="PTHR48106">
    <property type="entry name" value="QUINONE OXIDOREDUCTASE PIG3-RELATED"/>
    <property type="match status" value="1"/>
</dbReference>
<dbReference type="SUPFAM" id="SSF50129">
    <property type="entry name" value="GroES-like"/>
    <property type="match status" value="1"/>
</dbReference>
<evidence type="ECO:0000313" key="4">
    <source>
        <dbReference type="EMBL" id="WPX96937.1"/>
    </source>
</evidence>
<proteinExistence type="predicted"/>
<dbReference type="RefSeq" id="WP_323732610.1">
    <property type="nucleotide sequence ID" value="NZ_CP110820.1"/>
</dbReference>
<dbReference type="InterPro" id="IPR036291">
    <property type="entry name" value="NAD(P)-bd_dom_sf"/>
</dbReference>
<dbReference type="Gene3D" id="3.90.180.10">
    <property type="entry name" value="Medium-chain alcohol dehydrogenases, catalytic domain"/>
    <property type="match status" value="1"/>
</dbReference>